<sequence>MPLTIWDFYPAAFNCPHSMTRLGRPGSGGKWLCGIEKLALLPHEQDTIDAEDPSSLEVGRVSALASGSRWKTAGTQPGCIVYSFGGGFDNKNGRSSSSFEEALLDRTPHCTLWGYDSLASHFASPGLHEHEAQGRAHFTQAAVSGRTNAKQYPPQLTIQDVMAINGHDHIDVVKIDVEGFEFETIEALLSHFRGSEEQQKDGVGKQREVPIAQLVMQVHLIPDQMTVEKFMKWWEKIEDAGFRPVGFEPDLLTATIPVYDGMPRYVDYTFINIRDKRNPLLK</sequence>
<accession>A0A2T3A1Z1</accession>
<dbReference type="InParanoid" id="A0A2T3A1Z1"/>
<feature type="domain" description="Methyltransferase FkbM" evidence="1">
    <location>
        <begin position="137"/>
        <end position="243"/>
    </location>
</feature>
<organism evidence="2 3">
    <name type="scientific">Coniella lustricola</name>
    <dbReference type="NCBI Taxonomy" id="2025994"/>
    <lineage>
        <taxon>Eukaryota</taxon>
        <taxon>Fungi</taxon>
        <taxon>Dikarya</taxon>
        <taxon>Ascomycota</taxon>
        <taxon>Pezizomycotina</taxon>
        <taxon>Sordariomycetes</taxon>
        <taxon>Sordariomycetidae</taxon>
        <taxon>Diaporthales</taxon>
        <taxon>Schizoparmaceae</taxon>
        <taxon>Coniella</taxon>
    </lineage>
</organism>
<dbReference type="Proteomes" id="UP000241462">
    <property type="component" value="Unassembled WGS sequence"/>
</dbReference>
<dbReference type="InterPro" id="IPR026913">
    <property type="entry name" value="METTL24"/>
</dbReference>
<dbReference type="Pfam" id="PF05050">
    <property type="entry name" value="Methyltransf_21"/>
    <property type="match status" value="1"/>
</dbReference>
<evidence type="ECO:0000313" key="2">
    <source>
        <dbReference type="EMBL" id="PSR81370.1"/>
    </source>
</evidence>
<keyword evidence="3" id="KW-1185">Reference proteome</keyword>
<evidence type="ECO:0000259" key="1">
    <source>
        <dbReference type="Pfam" id="PF05050"/>
    </source>
</evidence>
<protein>
    <recommendedName>
        <fullName evidence="1">Methyltransferase FkbM domain-containing protein</fullName>
    </recommendedName>
</protein>
<dbReference type="STRING" id="2025994.A0A2T3A1Z1"/>
<name>A0A2T3A1Z1_9PEZI</name>
<evidence type="ECO:0000313" key="3">
    <source>
        <dbReference type="Proteomes" id="UP000241462"/>
    </source>
</evidence>
<dbReference type="PANTHER" id="PTHR32026">
    <property type="entry name" value="METHYLTRANSFERASE-LIKE PROTEIN 24"/>
    <property type="match status" value="1"/>
</dbReference>
<dbReference type="OrthoDB" id="10006218at2759"/>
<dbReference type="AlphaFoldDB" id="A0A2T3A1Z1"/>
<proteinExistence type="predicted"/>
<reference evidence="2 3" key="1">
    <citation type="journal article" date="2018" name="Mycol. Prog.">
        <title>Coniella lustricola, a new species from submerged detritus.</title>
        <authorList>
            <person name="Raudabaugh D.B."/>
            <person name="Iturriaga T."/>
            <person name="Carver A."/>
            <person name="Mondo S."/>
            <person name="Pangilinan J."/>
            <person name="Lipzen A."/>
            <person name="He G."/>
            <person name="Amirebrahimi M."/>
            <person name="Grigoriev I.V."/>
            <person name="Miller A.N."/>
        </authorList>
    </citation>
    <scope>NUCLEOTIDE SEQUENCE [LARGE SCALE GENOMIC DNA]</scope>
    <source>
        <strain evidence="2 3">B22-T-1</strain>
    </source>
</reference>
<dbReference type="InterPro" id="IPR006342">
    <property type="entry name" value="FkbM_mtfrase"/>
</dbReference>
<dbReference type="PANTHER" id="PTHR32026:SF10">
    <property type="entry name" value="METHYLTRANSFERASE-LIKE PROTEIN 24-RELATED"/>
    <property type="match status" value="1"/>
</dbReference>
<dbReference type="EMBL" id="KZ678505">
    <property type="protein sequence ID" value="PSR81370.1"/>
    <property type="molecule type" value="Genomic_DNA"/>
</dbReference>
<gene>
    <name evidence="2" type="ORF">BD289DRAFT_42693</name>
</gene>